<evidence type="ECO:0000256" key="3">
    <source>
        <dbReference type="ARBA" id="ARBA00023163"/>
    </source>
</evidence>
<dbReference type="GO" id="GO:0003677">
    <property type="term" value="F:DNA binding"/>
    <property type="evidence" value="ECO:0007669"/>
    <property type="project" value="UniProtKB-KW"/>
</dbReference>
<dbReference type="Pfam" id="PF00196">
    <property type="entry name" value="GerE"/>
    <property type="match status" value="1"/>
</dbReference>
<protein>
    <submittedName>
        <fullName evidence="5">AAA family ATPase</fullName>
    </submittedName>
</protein>
<proteinExistence type="predicted"/>
<dbReference type="RefSeq" id="WP_148452535.1">
    <property type="nucleotide sequence ID" value="NZ_VSDO01000002.1"/>
</dbReference>
<dbReference type="PRINTS" id="PR00038">
    <property type="entry name" value="HTHLUXR"/>
</dbReference>
<gene>
    <name evidence="5" type="ORF">FRY98_13500</name>
</gene>
<evidence type="ECO:0000313" key="6">
    <source>
        <dbReference type="Proteomes" id="UP000325218"/>
    </source>
</evidence>
<dbReference type="Gene3D" id="1.10.10.10">
    <property type="entry name" value="Winged helix-like DNA-binding domain superfamily/Winged helix DNA-binding domain"/>
    <property type="match status" value="1"/>
</dbReference>
<dbReference type="GO" id="GO:0006355">
    <property type="term" value="P:regulation of DNA-templated transcription"/>
    <property type="evidence" value="ECO:0007669"/>
    <property type="project" value="InterPro"/>
</dbReference>
<dbReference type="InterPro" id="IPR016032">
    <property type="entry name" value="Sig_transdc_resp-reg_C-effctor"/>
</dbReference>
<dbReference type="PANTHER" id="PTHR44688">
    <property type="entry name" value="DNA-BINDING TRANSCRIPTIONAL ACTIVATOR DEVR_DOSR"/>
    <property type="match status" value="1"/>
</dbReference>
<dbReference type="InterPro" id="IPR036388">
    <property type="entry name" value="WH-like_DNA-bd_sf"/>
</dbReference>
<reference evidence="5 6" key="1">
    <citation type="submission" date="2019-08" db="EMBL/GenBank/DDBJ databases">
        <title>Genome sequencing of Paenibacillus faecis DSM 23593(T).</title>
        <authorList>
            <person name="Kook J.-K."/>
            <person name="Park S.-N."/>
            <person name="Lim Y.K."/>
        </authorList>
    </citation>
    <scope>NUCLEOTIDE SEQUENCE [LARGE SCALE GENOMIC DNA]</scope>
    <source>
        <strain evidence="5 6">DSM 23593</strain>
    </source>
</reference>
<dbReference type="OrthoDB" id="182489at2"/>
<dbReference type="EMBL" id="VSDO01000002">
    <property type="protein sequence ID" value="TYA13647.1"/>
    <property type="molecule type" value="Genomic_DNA"/>
</dbReference>
<keyword evidence="2" id="KW-0238">DNA-binding</keyword>
<dbReference type="Pfam" id="PF13191">
    <property type="entry name" value="AAA_16"/>
    <property type="match status" value="1"/>
</dbReference>
<dbReference type="CDD" id="cd06170">
    <property type="entry name" value="LuxR_C_like"/>
    <property type="match status" value="1"/>
</dbReference>
<dbReference type="InterPro" id="IPR027417">
    <property type="entry name" value="P-loop_NTPase"/>
</dbReference>
<dbReference type="SUPFAM" id="SSF46894">
    <property type="entry name" value="C-terminal effector domain of the bipartite response regulators"/>
    <property type="match status" value="1"/>
</dbReference>
<keyword evidence="6" id="KW-1185">Reference proteome</keyword>
<comment type="caution">
    <text evidence="5">The sequence shown here is derived from an EMBL/GenBank/DDBJ whole genome shotgun (WGS) entry which is preliminary data.</text>
</comment>
<evidence type="ECO:0000256" key="1">
    <source>
        <dbReference type="ARBA" id="ARBA00023015"/>
    </source>
</evidence>
<evidence type="ECO:0000256" key="2">
    <source>
        <dbReference type="ARBA" id="ARBA00023125"/>
    </source>
</evidence>
<dbReference type="InterPro" id="IPR041664">
    <property type="entry name" value="AAA_16"/>
</dbReference>
<name>A0A5D0CXP7_9BACL</name>
<dbReference type="InterPro" id="IPR000792">
    <property type="entry name" value="Tscrpt_reg_LuxR_C"/>
</dbReference>
<dbReference type="Gene3D" id="3.40.50.300">
    <property type="entry name" value="P-loop containing nucleotide triphosphate hydrolases"/>
    <property type="match status" value="1"/>
</dbReference>
<dbReference type="PANTHER" id="PTHR44688:SF16">
    <property type="entry name" value="DNA-BINDING TRANSCRIPTIONAL ACTIVATOR DEVR_DOSR"/>
    <property type="match status" value="1"/>
</dbReference>
<dbReference type="AlphaFoldDB" id="A0A5D0CXP7"/>
<dbReference type="SUPFAM" id="SSF52540">
    <property type="entry name" value="P-loop containing nucleoside triphosphate hydrolases"/>
    <property type="match status" value="1"/>
</dbReference>
<keyword evidence="3" id="KW-0804">Transcription</keyword>
<feature type="domain" description="HTH luxR-type" evidence="4">
    <location>
        <begin position="617"/>
        <end position="682"/>
    </location>
</feature>
<keyword evidence="1" id="KW-0805">Transcription regulation</keyword>
<evidence type="ECO:0000259" key="4">
    <source>
        <dbReference type="PROSITE" id="PS50043"/>
    </source>
</evidence>
<dbReference type="Proteomes" id="UP000325218">
    <property type="component" value="Unassembled WGS sequence"/>
</dbReference>
<accession>A0A5D0CXP7</accession>
<organism evidence="5 6">
    <name type="scientific">Paenibacillus faecis</name>
    <dbReference type="NCBI Taxonomy" id="862114"/>
    <lineage>
        <taxon>Bacteria</taxon>
        <taxon>Bacillati</taxon>
        <taxon>Bacillota</taxon>
        <taxon>Bacilli</taxon>
        <taxon>Bacillales</taxon>
        <taxon>Paenibacillaceae</taxon>
        <taxon>Paenibacillus</taxon>
    </lineage>
</organism>
<dbReference type="PROSITE" id="PS50043">
    <property type="entry name" value="HTH_LUXR_2"/>
    <property type="match status" value="1"/>
</dbReference>
<evidence type="ECO:0000313" key="5">
    <source>
        <dbReference type="EMBL" id="TYA13647.1"/>
    </source>
</evidence>
<sequence>MIEHKKIKSIGDILHRVQEHGFVGRVREQEMFERYLKEMEHRNERILNLFGPPGIGKTELLGQFKRQAEKWGFRQVLVDFREIGPEFNAFARALSTQLDLPDDNHEDQDKAVLKGLHESAADGPLLLILDHYEEAGALDKWVRTALIPGLHIRTCILIGSRYPLLRSWITSPAWISMIVSMPLRELSRSETDEYMKRHGNSRTAEMDQAWLHTKGHPLMLSLWSGKMDRILDSAEEAGAPRVEPLLDCLLDYGLEESHRKELTDALEVAAFLRHFDRERLEAILRRELPFAIFDRVIQLSFVRKYSRGWQINRLIREALRSRVKTRTPERYHQLRESTVSFYTARLQQKLEQTQDVTEEVEELMQYIGNPVLRAHYRHVEGIHYMLEQLDHSNLEEAKAYIRQRQEYARPCRVICADPETGNEYRYRLTREESLLRLVPAQPIELAERYPDTVKLFRDHDGKLFGLAAVVPVNREHLPLLASSPVSRAYIESLAPEELAEIRQLSGPDRHKGHFLLALDMENLEDDHQRSILVHFTLKYMLSGERLLVSPPPHPYYQDAYRNLGFEIVPGAEHPHYGGEMSALTLMADSRGKGLFRLFEKWMTTPLPLSDSPATLSAAGDLSLFTAREKEVAEKLLRGLTNQQISQALYISEAAVKKHLTAMMRKAEVQNRTQLVSAILGELPASK</sequence>
<dbReference type="SMART" id="SM00421">
    <property type="entry name" value="HTH_LUXR"/>
    <property type="match status" value="1"/>
</dbReference>